<accession>A0A448ZZ96</accession>
<dbReference type="Pfam" id="PF00005">
    <property type="entry name" value="ABC_tran"/>
    <property type="match status" value="1"/>
</dbReference>
<dbReference type="InterPro" id="IPR039421">
    <property type="entry name" value="Type_1_exporter"/>
</dbReference>
<dbReference type="RefSeq" id="WP_024544349.1">
    <property type="nucleotide sequence ID" value="NZ_LR214938.2"/>
</dbReference>
<keyword evidence="7" id="KW-0067">ATP-binding</keyword>
<keyword evidence="6" id="KW-0547">Nucleotide-binding</keyword>
<proteinExistence type="inferred from homology"/>
<keyword evidence="13" id="KW-0614">Plasmid</keyword>
<dbReference type="FunFam" id="3.40.50.300:FF:000221">
    <property type="entry name" value="Multidrug ABC transporter ATP-binding protein"/>
    <property type="match status" value="1"/>
</dbReference>
<dbReference type="PROSITE" id="PS50929">
    <property type="entry name" value="ABC_TM1F"/>
    <property type="match status" value="1"/>
</dbReference>
<keyword evidence="3" id="KW-0813">Transport</keyword>
<dbReference type="SUPFAM" id="SSF52540">
    <property type="entry name" value="P-loop containing nucleoside triphosphate hydrolases"/>
    <property type="match status" value="1"/>
</dbReference>
<dbReference type="Gene3D" id="1.20.1560.10">
    <property type="entry name" value="ABC transporter type 1, transmembrane domain"/>
    <property type="match status" value="1"/>
</dbReference>
<dbReference type="PROSITE" id="PS50893">
    <property type="entry name" value="ABC_TRANSPORTER_2"/>
    <property type="match status" value="1"/>
</dbReference>
<evidence type="ECO:0000256" key="4">
    <source>
        <dbReference type="ARBA" id="ARBA00022475"/>
    </source>
</evidence>
<keyword evidence="13" id="KW-0378">Hydrolase</keyword>
<dbReference type="PROSITE" id="PS00211">
    <property type="entry name" value="ABC_TRANSPORTER_1"/>
    <property type="match status" value="1"/>
</dbReference>
<dbReference type="EC" id="3.6.3.-" evidence="13"/>
<dbReference type="InterPro" id="IPR011527">
    <property type="entry name" value="ABC1_TM_dom"/>
</dbReference>
<dbReference type="InterPro" id="IPR027417">
    <property type="entry name" value="P-loop_NTPase"/>
</dbReference>
<organism evidence="13">
    <name type="scientific">Metamycoplasma salivarium</name>
    <name type="common">Mycoplasma salivarium</name>
    <dbReference type="NCBI Taxonomy" id="2124"/>
    <lineage>
        <taxon>Bacteria</taxon>
        <taxon>Bacillati</taxon>
        <taxon>Mycoplasmatota</taxon>
        <taxon>Mycoplasmoidales</taxon>
        <taxon>Metamycoplasmataceae</taxon>
        <taxon>Metamycoplasma</taxon>
    </lineage>
</organism>
<evidence type="ECO:0000256" key="3">
    <source>
        <dbReference type="ARBA" id="ARBA00022448"/>
    </source>
</evidence>
<evidence type="ECO:0000256" key="9">
    <source>
        <dbReference type="ARBA" id="ARBA00023136"/>
    </source>
</evidence>
<evidence type="ECO:0000259" key="11">
    <source>
        <dbReference type="PROSITE" id="PS50893"/>
    </source>
</evidence>
<dbReference type="GO" id="GO:0005886">
    <property type="term" value="C:plasma membrane"/>
    <property type="evidence" value="ECO:0007669"/>
    <property type="project" value="UniProtKB-SubCell"/>
</dbReference>
<dbReference type="SUPFAM" id="SSF90123">
    <property type="entry name" value="ABC transporter transmembrane region"/>
    <property type="match status" value="1"/>
</dbReference>
<dbReference type="SMART" id="SM00382">
    <property type="entry name" value="AAA"/>
    <property type="match status" value="1"/>
</dbReference>
<feature type="transmembrane region" description="Helical" evidence="10">
    <location>
        <begin position="252"/>
        <end position="280"/>
    </location>
</feature>
<dbReference type="InterPro" id="IPR003439">
    <property type="entry name" value="ABC_transporter-like_ATP-bd"/>
</dbReference>
<evidence type="ECO:0000256" key="6">
    <source>
        <dbReference type="ARBA" id="ARBA00022741"/>
    </source>
</evidence>
<feature type="transmembrane region" description="Helical" evidence="10">
    <location>
        <begin position="176"/>
        <end position="196"/>
    </location>
</feature>
<dbReference type="GO" id="GO:0005524">
    <property type="term" value="F:ATP binding"/>
    <property type="evidence" value="ECO:0007669"/>
    <property type="project" value="UniProtKB-KW"/>
</dbReference>
<keyword evidence="9 10" id="KW-0472">Membrane</keyword>
<keyword evidence="8 10" id="KW-1133">Transmembrane helix</keyword>
<sequence>MFRIFKLLKPKYKIYSVITVLFTIIQVVSFLIVPNIFGAISSLFAQSSATTIKINILGQYGFVVHSVNEAIKWIAIIFVITISVGAITALSASYLGNYVSTVGARDIRDILWNHIETLSQKDIESFTNAKIMTRFTVDISRIQNGLISTLRMLFIGPINLIVGLILSLVTNLKLSIVIGVLVPAIILSLAIMGLIVTKLFRKEQKALDEVNLQTQENILGAKVIKSYNLEESQNAKYQAANNLHAKISLKSWFGFSVIFNLIFFMANMGIIAVMVISGLTHKGTIGSAEEHGKFLQDITVFINYILIVMMGIIITSITLFNINRANISSKRVFEILDRKPSIPFIKSDKVVTNGKIMFDNVTFSYYETAEKNVIENVSFTLNAGETLGIIGPTGSGKSTIAKLISNTFKVEKGQIFIDDQNINEMDTNSLHNSISFVNQVPVILSGTIRSNLLFANANATEDDIINSTKAACAYEYINKFEAKFDHHVEKLGANLSGGQKQRLSIAQGLIRNPKILILDDSTSALDVKTEALVKQNIRHMFKDQKITTIIIAQKISSIIDADKIIVMHHGKLEDIGTHDELMKRNKLYQEIALMQMGGQNE</sequence>
<evidence type="ECO:0000256" key="5">
    <source>
        <dbReference type="ARBA" id="ARBA00022692"/>
    </source>
</evidence>
<keyword evidence="4" id="KW-1003">Cell membrane</keyword>
<dbReference type="Gene3D" id="3.40.50.300">
    <property type="entry name" value="P-loop containing nucleotide triphosphate hydrolases"/>
    <property type="match status" value="1"/>
</dbReference>
<dbReference type="PANTHER" id="PTHR43394">
    <property type="entry name" value="ATP-DEPENDENT PERMEASE MDL1, MITOCHONDRIAL"/>
    <property type="match status" value="1"/>
</dbReference>
<dbReference type="CDD" id="cd18548">
    <property type="entry name" value="ABC_6TM_Tm287_like"/>
    <property type="match status" value="1"/>
</dbReference>
<evidence type="ECO:0000313" key="13">
    <source>
        <dbReference type="EMBL" id="VEU56556.1"/>
    </source>
</evidence>
<feature type="domain" description="ABC transmembrane type-1" evidence="12">
    <location>
        <begin position="17"/>
        <end position="324"/>
    </location>
</feature>
<gene>
    <name evidence="13" type="primary">mldB1_3</name>
    <name evidence="13" type="ORF">NCTC10113_01466</name>
</gene>
<evidence type="ECO:0000256" key="8">
    <source>
        <dbReference type="ARBA" id="ARBA00022989"/>
    </source>
</evidence>
<feature type="domain" description="ABC transporter" evidence="11">
    <location>
        <begin position="356"/>
        <end position="594"/>
    </location>
</feature>
<feature type="transmembrane region" description="Helical" evidence="10">
    <location>
        <begin position="300"/>
        <end position="322"/>
    </location>
</feature>
<evidence type="ECO:0000256" key="1">
    <source>
        <dbReference type="ARBA" id="ARBA00004651"/>
    </source>
</evidence>
<dbReference type="EMBL" id="LR214939">
    <property type="protein sequence ID" value="VEU56556.1"/>
    <property type="molecule type" value="Genomic_DNA"/>
</dbReference>
<dbReference type="AlphaFoldDB" id="A0A448ZZ96"/>
<dbReference type="GO" id="GO:0016887">
    <property type="term" value="F:ATP hydrolysis activity"/>
    <property type="evidence" value="ECO:0007669"/>
    <property type="project" value="InterPro"/>
</dbReference>
<dbReference type="GO" id="GO:0015421">
    <property type="term" value="F:ABC-type oligopeptide transporter activity"/>
    <property type="evidence" value="ECO:0007669"/>
    <property type="project" value="TreeGrafter"/>
</dbReference>
<evidence type="ECO:0000256" key="10">
    <source>
        <dbReference type="SAM" id="Phobius"/>
    </source>
</evidence>
<dbReference type="InterPro" id="IPR003593">
    <property type="entry name" value="AAA+_ATPase"/>
</dbReference>
<comment type="subcellular location">
    <subcellularLocation>
        <location evidence="1">Cell membrane</location>
        <topology evidence="1">Multi-pass membrane protein</topology>
    </subcellularLocation>
</comment>
<keyword evidence="5 10" id="KW-0812">Transmembrane</keyword>
<evidence type="ECO:0000259" key="12">
    <source>
        <dbReference type="PROSITE" id="PS50929"/>
    </source>
</evidence>
<dbReference type="PANTHER" id="PTHR43394:SF1">
    <property type="entry name" value="ATP-BINDING CASSETTE SUB-FAMILY B MEMBER 10, MITOCHONDRIAL"/>
    <property type="match status" value="1"/>
</dbReference>
<feature type="transmembrane region" description="Helical" evidence="10">
    <location>
        <begin position="73"/>
        <end position="95"/>
    </location>
</feature>
<protein>
    <submittedName>
        <fullName evidence="13">ABC-type multidrug/protein/lipid transport system ATPase component</fullName>
        <ecNumber evidence="13">3.6.3.-</ecNumber>
    </submittedName>
</protein>
<name>A0A448ZZ96_METSV</name>
<feature type="transmembrane region" description="Helical" evidence="10">
    <location>
        <begin position="12"/>
        <end position="33"/>
    </location>
</feature>
<dbReference type="InterPro" id="IPR017871">
    <property type="entry name" value="ABC_transporter-like_CS"/>
</dbReference>
<geneLocation type="plasmid" evidence="13">
    <name>2</name>
</geneLocation>
<feature type="transmembrane region" description="Helical" evidence="10">
    <location>
        <begin position="150"/>
        <end position="170"/>
    </location>
</feature>
<dbReference type="InterPro" id="IPR036640">
    <property type="entry name" value="ABC1_TM_sf"/>
</dbReference>
<evidence type="ECO:0000256" key="2">
    <source>
        <dbReference type="ARBA" id="ARBA00005417"/>
    </source>
</evidence>
<comment type="similarity">
    <text evidence="2">Belongs to the ABC transporter superfamily.</text>
</comment>
<dbReference type="Pfam" id="PF00664">
    <property type="entry name" value="ABC_membrane"/>
    <property type="match status" value="1"/>
</dbReference>
<reference evidence="13" key="1">
    <citation type="submission" date="2019-01" db="EMBL/GenBank/DDBJ databases">
        <authorList>
            <consortium name="Pathogen Informatics"/>
        </authorList>
    </citation>
    <scope>NUCLEOTIDE SEQUENCE [LARGE SCALE GENOMIC DNA]</scope>
    <source>
        <strain evidence="13">NCTC10113</strain>
    </source>
</reference>
<evidence type="ECO:0000256" key="7">
    <source>
        <dbReference type="ARBA" id="ARBA00022840"/>
    </source>
</evidence>